<keyword evidence="2" id="KW-0560">Oxidoreductase</keyword>
<dbReference type="PaxDb" id="4081-Solyc09g082730.2.1"/>
<dbReference type="InParanoid" id="A0A3Q7I7T0"/>
<keyword evidence="1" id="KW-0521">NADP</keyword>
<evidence type="ECO:0000313" key="5">
    <source>
        <dbReference type="Proteomes" id="UP000004994"/>
    </source>
</evidence>
<evidence type="ECO:0000259" key="3">
    <source>
        <dbReference type="Pfam" id="PF00248"/>
    </source>
</evidence>
<dbReference type="InterPro" id="IPR050791">
    <property type="entry name" value="Aldo-Keto_reductase"/>
</dbReference>
<evidence type="ECO:0000313" key="4">
    <source>
        <dbReference type="EnsemblPlants" id="Solyc09g082730.3.1"/>
    </source>
</evidence>
<dbReference type="AlphaFoldDB" id="A0A3Q7I7T0"/>
<protein>
    <recommendedName>
        <fullName evidence="3">NADP-dependent oxidoreductase domain-containing protein</fullName>
    </recommendedName>
</protein>
<reference evidence="4" key="2">
    <citation type="submission" date="2019-01" db="UniProtKB">
        <authorList>
            <consortium name="EnsemblPlants"/>
        </authorList>
    </citation>
    <scope>IDENTIFICATION</scope>
    <source>
        <strain evidence="4">cv. Heinz 1706</strain>
    </source>
</reference>
<dbReference type="InterPro" id="IPR023210">
    <property type="entry name" value="NADP_OxRdtase_dom"/>
</dbReference>
<dbReference type="PANTHER" id="PTHR43625">
    <property type="entry name" value="AFLATOXIN B1 ALDEHYDE REDUCTASE"/>
    <property type="match status" value="1"/>
</dbReference>
<dbReference type="InterPro" id="IPR036812">
    <property type="entry name" value="NAD(P)_OxRdtase_dom_sf"/>
</dbReference>
<keyword evidence="5" id="KW-1185">Reference proteome</keyword>
<dbReference type="Pfam" id="PF00248">
    <property type="entry name" value="Aldo_ket_red"/>
    <property type="match status" value="2"/>
</dbReference>
<reference evidence="4" key="1">
    <citation type="journal article" date="2012" name="Nature">
        <title>The tomato genome sequence provides insights into fleshy fruit evolution.</title>
        <authorList>
            <consortium name="Tomato Genome Consortium"/>
        </authorList>
    </citation>
    <scope>NUCLEOTIDE SEQUENCE [LARGE SCALE GENOMIC DNA]</scope>
    <source>
        <strain evidence="4">cv. Heinz 1706</strain>
    </source>
</reference>
<accession>A0A3Q7I7T0</accession>
<proteinExistence type="predicted"/>
<feature type="domain" description="NADP-dependent oxidoreductase" evidence="3">
    <location>
        <begin position="24"/>
        <end position="319"/>
    </location>
</feature>
<dbReference type="CDD" id="cd19145">
    <property type="entry name" value="AKR_AKR13D1"/>
    <property type="match status" value="2"/>
</dbReference>
<name>A0A3Q7I7T0_SOLLC</name>
<feature type="domain" description="NADP-dependent oxidoreductase" evidence="3">
    <location>
        <begin position="353"/>
        <end position="630"/>
    </location>
</feature>
<dbReference type="OMA" id="NTERNWA"/>
<organism evidence="4">
    <name type="scientific">Solanum lycopersicum</name>
    <name type="common">Tomato</name>
    <name type="synonym">Lycopersicon esculentum</name>
    <dbReference type="NCBI Taxonomy" id="4081"/>
    <lineage>
        <taxon>Eukaryota</taxon>
        <taxon>Viridiplantae</taxon>
        <taxon>Streptophyta</taxon>
        <taxon>Embryophyta</taxon>
        <taxon>Tracheophyta</taxon>
        <taxon>Spermatophyta</taxon>
        <taxon>Magnoliopsida</taxon>
        <taxon>eudicotyledons</taxon>
        <taxon>Gunneridae</taxon>
        <taxon>Pentapetalae</taxon>
        <taxon>asterids</taxon>
        <taxon>lamiids</taxon>
        <taxon>Solanales</taxon>
        <taxon>Solanaceae</taxon>
        <taxon>Solanoideae</taxon>
        <taxon>Solaneae</taxon>
        <taxon>Solanum</taxon>
        <taxon>Solanum subgen. Lycopersicon</taxon>
    </lineage>
</organism>
<dbReference type="EnsemblPlants" id="Solyc09g082730.3.1">
    <property type="protein sequence ID" value="Solyc09g082730.3.1"/>
    <property type="gene ID" value="Solyc09g082730.3"/>
</dbReference>
<evidence type="ECO:0000256" key="2">
    <source>
        <dbReference type="ARBA" id="ARBA00023002"/>
    </source>
</evidence>
<dbReference type="GO" id="GO:0005737">
    <property type="term" value="C:cytoplasm"/>
    <property type="evidence" value="ECO:0000318"/>
    <property type="project" value="GO_Central"/>
</dbReference>
<dbReference type="STRING" id="4081.A0A3Q7I7T0"/>
<evidence type="ECO:0000256" key="1">
    <source>
        <dbReference type="ARBA" id="ARBA00022857"/>
    </source>
</evidence>
<dbReference type="GO" id="GO:0016491">
    <property type="term" value="F:oxidoreductase activity"/>
    <property type="evidence" value="ECO:0007669"/>
    <property type="project" value="UniProtKB-KW"/>
</dbReference>
<sequence length="660" mass="73110">MEHNTQIQIPSVKLGSQGLEVSKLGFGCGGLSGFLNDPLSHEAGCAILQEAFSKGITFFDTANIYGHDGHNEIMVGKVLKQIPREQVQLATKFGCTFSEDLDGLQCQVKGTPQYVRQCCEESLKRLDVDYIDLYYQHRTDTSVPIEETMGELKKLVDEGKIRYIGLSEASVDTIKRAHAVHPITCVQMEYSLWTREIEEDVIPLCRELGIGIVAYSPLGHGFFGGKAITESLPEGSMMGSHPRFSGENLEKNKALFTRFANLAEKHGCTPPQLALAWLLHQGDDVVPIPGTTKIKNLNANIQSVAVKLTPEDVKEITDAIPVSEVCGARESGVMSKYEYRLADTRLSGVLNTPLSHEAGCSILKETFNKGITFFDTSDLYGHEGDNEIMIGKALKQLPREQVQLATKFGLLVSEGFQFHVKGTPEYVRKCCEESLKRLDVDYIDLYYPHRIDRTVPIEETMGELKKLVEEGKIRYIGLSEASVDTIKRAHAVHPITAVQLEYSLWTRDIEEDVIPLCRELGIGIVAYSPLGHGFFAGKAVTESLPTGSIMGSHPRFNEQNLAKNKVLYSQFANLAAKHGCRPPQLALAWLMHQGDDVVPIPGTTKIKNLNDNVQSLGVKLTPDDLKEITDSIPISEVCGERDDAVISKYDYRFANTPLKQ</sequence>
<dbReference type="PANTHER" id="PTHR43625:SF65">
    <property type="entry name" value="NADP-DEPENDENT OXIDOREDUCTASE DOMAIN-CONTAINING PROTEIN"/>
    <property type="match status" value="1"/>
</dbReference>
<dbReference type="Gramene" id="Solyc09g082730.3.1">
    <property type="protein sequence ID" value="Solyc09g082730.3.1"/>
    <property type="gene ID" value="Solyc09g082730.3"/>
</dbReference>
<dbReference type="Proteomes" id="UP000004994">
    <property type="component" value="Chromosome 9"/>
</dbReference>
<dbReference type="SUPFAM" id="SSF51430">
    <property type="entry name" value="NAD(P)-linked oxidoreductase"/>
    <property type="match status" value="2"/>
</dbReference>
<dbReference type="Gene3D" id="3.20.20.100">
    <property type="entry name" value="NADP-dependent oxidoreductase domain"/>
    <property type="match status" value="2"/>
</dbReference>